<reference evidence="3" key="1">
    <citation type="submission" date="2017-02" db="UniProtKB">
        <authorList>
            <consortium name="WormBaseParasite"/>
        </authorList>
    </citation>
    <scope>IDENTIFICATION</scope>
</reference>
<dbReference type="AlphaFoldDB" id="A0A0N5AB05"/>
<protein>
    <submittedName>
        <fullName evidence="3">PDZ domain-containing protein</fullName>
    </submittedName>
</protein>
<dbReference type="STRING" id="451379.A0A0N5AB05"/>
<sequence length="564" mass="65895">MIKSYWEANIQREEKLKEESNNVQKKKTFGFPRWRSNDALTASLVASKPNVEIPADSKIPQHRLKKLEQTELLAQQTKAMIQQSAEVPKKLQKGKSLDSLIMQLDYQPWYDRNQIRDGISRESIANLVATKDKFECSVESGNNRRHTDSINSSVYYDSQTKLDQRYSADRQKEKVDSYINVDEDNTSPQDSQPELSQEKQLYNNSYGLKENSYTSSRTMSIDDRQQLTPNIKNPDMNITAEQEMFLSYVKQNSGLIESLGIIFPNWVKNIINELPWRKVELKSIYEEEPRRPTSESKSYQPQSLNKDLSNQPQSNKSGRYLKNPAAINGNNNHRIMSRKTFDMSSKQIPENRRPIMQEVDRERAGDSLIAAEIRMLRDREEELRRSRSELGLPSLEDTIEIWRNGIQPVNPLRSAVSYDHLHQAVQEIPKAGSIERLHRIVDEQPRKQCENDISLLSLNQSQFMDEKQNRQNLQGTRRYEKGRSIYPEDEIVIVNQDRNIQKIPYYQPIYSKNHYKLQNSDDPDIMIYGPTSRRYSGTLTDSRFHLTSNSFPIDHKNRSMYRYE</sequence>
<feature type="region of interest" description="Disordered" evidence="1">
    <location>
        <begin position="287"/>
        <end position="334"/>
    </location>
</feature>
<feature type="compositionally biased region" description="Polar residues" evidence="1">
    <location>
        <begin position="186"/>
        <end position="196"/>
    </location>
</feature>
<keyword evidence="2" id="KW-1185">Reference proteome</keyword>
<evidence type="ECO:0000256" key="1">
    <source>
        <dbReference type="SAM" id="MobiDB-lite"/>
    </source>
</evidence>
<evidence type="ECO:0000313" key="3">
    <source>
        <dbReference type="WBParaSite" id="SMUV_0000133101-mRNA-1"/>
    </source>
</evidence>
<dbReference type="WBParaSite" id="SMUV_0000133101-mRNA-1">
    <property type="protein sequence ID" value="SMUV_0000133101-mRNA-1"/>
    <property type="gene ID" value="SMUV_0000133101"/>
</dbReference>
<organism evidence="2 3">
    <name type="scientific">Syphacia muris</name>
    <dbReference type="NCBI Taxonomy" id="451379"/>
    <lineage>
        <taxon>Eukaryota</taxon>
        <taxon>Metazoa</taxon>
        <taxon>Ecdysozoa</taxon>
        <taxon>Nematoda</taxon>
        <taxon>Chromadorea</taxon>
        <taxon>Rhabditida</taxon>
        <taxon>Spirurina</taxon>
        <taxon>Oxyuridomorpha</taxon>
        <taxon>Oxyuroidea</taxon>
        <taxon>Oxyuridae</taxon>
        <taxon>Syphacia</taxon>
    </lineage>
</organism>
<dbReference type="Proteomes" id="UP000046393">
    <property type="component" value="Unplaced"/>
</dbReference>
<proteinExistence type="predicted"/>
<feature type="compositionally biased region" description="Polar residues" evidence="1">
    <location>
        <begin position="295"/>
        <end position="317"/>
    </location>
</feature>
<accession>A0A0N5AB05</accession>
<evidence type="ECO:0000313" key="2">
    <source>
        <dbReference type="Proteomes" id="UP000046393"/>
    </source>
</evidence>
<feature type="region of interest" description="Disordered" evidence="1">
    <location>
        <begin position="161"/>
        <end position="196"/>
    </location>
</feature>
<feature type="compositionally biased region" description="Basic and acidic residues" evidence="1">
    <location>
        <begin position="161"/>
        <end position="176"/>
    </location>
</feature>
<name>A0A0N5AB05_9BILA</name>